<proteinExistence type="predicted"/>
<dbReference type="AlphaFoldDB" id="A0A2D4JTZ4"/>
<protein>
    <submittedName>
        <fullName evidence="1">Uncharacterized protein</fullName>
    </submittedName>
</protein>
<dbReference type="PANTHER" id="PTHR31635:SF196">
    <property type="entry name" value="REVERSE TRANSCRIPTASE DOMAIN-CONTAINING PROTEIN-RELATED"/>
    <property type="match status" value="1"/>
</dbReference>
<evidence type="ECO:0000313" key="1">
    <source>
        <dbReference type="EMBL" id="LAA99927.1"/>
    </source>
</evidence>
<dbReference type="PANTHER" id="PTHR31635">
    <property type="entry name" value="REVERSE TRANSCRIPTASE DOMAIN-CONTAINING PROTEIN-RELATED"/>
    <property type="match status" value="1"/>
</dbReference>
<sequence length="116" mass="13654">MLEIYNNVLLRANLPKTWADANITLIPKEDSDLQQIKNYRPILLLNVQYKIYASIVAERLKRFLNDFIHPDQNGFLPKRQSKNNMRIVLNTLEYYEVHSEKQLALILLNAQNVGMR</sequence>
<organism evidence="1">
    <name type="scientific">Micrurus paraensis</name>
    <dbReference type="NCBI Taxonomy" id="1970185"/>
    <lineage>
        <taxon>Eukaryota</taxon>
        <taxon>Metazoa</taxon>
        <taxon>Chordata</taxon>
        <taxon>Craniata</taxon>
        <taxon>Vertebrata</taxon>
        <taxon>Euteleostomi</taxon>
        <taxon>Lepidosauria</taxon>
        <taxon>Squamata</taxon>
        <taxon>Bifurcata</taxon>
        <taxon>Unidentata</taxon>
        <taxon>Episquamata</taxon>
        <taxon>Toxicofera</taxon>
        <taxon>Serpentes</taxon>
        <taxon>Colubroidea</taxon>
        <taxon>Elapidae</taxon>
        <taxon>Elapinae</taxon>
        <taxon>Micrurus</taxon>
    </lineage>
</organism>
<name>A0A2D4JTZ4_9SAUR</name>
<dbReference type="EMBL" id="IACL01013496">
    <property type="protein sequence ID" value="LAA99927.1"/>
    <property type="molecule type" value="Transcribed_RNA"/>
</dbReference>
<reference evidence="1" key="1">
    <citation type="submission" date="2017-07" db="EMBL/GenBank/DDBJ databases">
        <authorList>
            <person name="Mikheyev A."/>
            <person name="Grau M."/>
        </authorList>
    </citation>
    <scope>NUCLEOTIDE SEQUENCE</scope>
    <source>
        <tissue evidence="1">Venom_gland</tissue>
    </source>
</reference>
<accession>A0A2D4JTZ4</accession>
<reference evidence="1" key="2">
    <citation type="submission" date="2017-11" db="EMBL/GenBank/DDBJ databases">
        <title>Coralsnake Venomics: Analyses of Venom Gland Transcriptomes and Proteomes of Six Brazilian Taxa.</title>
        <authorList>
            <person name="Aird S.D."/>
            <person name="Jorge da Silva N."/>
            <person name="Qiu L."/>
            <person name="Villar-Briones A."/>
            <person name="Aparecida-Saddi V."/>
            <person name="Campos-Telles M.P."/>
            <person name="Grau M."/>
            <person name="Mikheyev A.S."/>
        </authorList>
    </citation>
    <scope>NUCLEOTIDE SEQUENCE</scope>
    <source>
        <tissue evidence="1">Venom_gland</tissue>
    </source>
</reference>